<feature type="chain" id="PRO_5039190808" description="ER-bound oxygenase mpaB/mpaB'/Rubber oxygenase catalytic domain-containing protein" evidence="2">
    <location>
        <begin position="25"/>
        <end position="416"/>
    </location>
</feature>
<dbReference type="AlphaFoldDB" id="A0A0F2T673"/>
<dbReference type="InterPro" id="IPR037473">
    <property type="entry name" value="Lcp-like"/>
</dbReference>
<protein>
    <recommendedName>
        <fullName evidence="3">ER-bound oxygenase mpaB/mpaB'/Rubber oxygenase catalytic domain-containing protein</fullName>
    </recommendedName>
</protein>
<proteinExistence type="predicted"/>
<dbReference type="Proteomes" id="UP000033699">
    <property type="component" value="Unassembled WGS sequence"/>
</dbReference>
<feature type="compositionally biased region" description="Basic and acidic residues" evidence="1">
    <location>
        <begin position="37"/>
        <end position="46"/>
    </location>
</feature>
<dbReference type="OrthoDB" id="7614910at2"/>
<evidence type="ECO:0000256" key="2">
    <source>
        <dbReference type="SAM" id="SignalP"/>
    </source>
</evidence>
<dbReference type="PROSITE" id="PS51318">
    <property type="entry name" value="TAT"/>
    <property type="match status" value="1"/>
</dbReference>
<accession>A0A0F2T673</accession>
<comment type="caution">
    <text evidence="4">The sequence shown here is derived from an EMBL/GenBank/DDBJ whole genome shotgun (WGS) entry which is preliminary data.</text>
</comment>
<evidence type="ECO:0000313" key="4">
    <source>
        <dbReference type="EMBL" id="KJS58714.1"/>
    </source>
</evidence>
<dbReference type="EMBL" id="JZKH01000095">
    <property type="protein sequence ID" value="KJS58714.1"/>
    <property type="molecule type" value="Genomic_DNA"/>
</dbReference>
<reference evidence="4 5" key="1">
    <citation type="submission" date="2015-02" db="EMBL/GenBank/DDBJ databases">
        <authorList>
            <person name="Ju K.-S."/>
            <person name="Doroghazi J.R."/>
            <person name="Metcalf W."/>
        </authorList>
    </citation>
    <scope>NUCLEOTIDE SEQUENCE [LARGE SCALE GENOMIC DNA]</scope>
    <source>
        <strain evidence="4 5">ATCC 31215</strain>
    </source>
</reference>
<feature type="signal peptide" evidence="2">
    <location>
        <begin position="1"/>
        <end position="24"/>
    </location>
</feature>
<dbReference type="InterPro" id="IPR006311">
    <property type="entry name" value="TAT_signal"/>
</dbReference>
<dbReference type="Pfam" id="PF09995">
    <property type="entry name" value="MPAB_Lcp_cat"/>
    <property type="match status" value="1"/>
</dbReference>
<dbReference type="RefSeq" id="WP_045703299.1">
    <property type="nucleotide sequence ID" value="NZ_JZKH01000095.1"/>
</dbReference>
<feature type="domain" description="ER-bound oxygenase mpaB/mpaB'/Rubber oxygenase catalytic" evidence="3">
    <location>
        <begin position="148"/>
        <end position="361"/>
    </location>
</feature>
<keyword evidence="2" id="KW-0732">Signal</keyword>
<name>A0A0F2T673_STRR3</name>
<evidence type="ECO:0000313" key="5">
    <source>
        <dbReference type="Proteomes" id="UP000033699"/>
    </source>
</evidence>
<dbReference type="PANTHER" id="PTHR37539:SF1">
    <property type="entry name" value="ER-BOUND OXYGENASE MPAB_MPAB'_RUBBER OXYGENASE CATALYTIC DOMAIN-CONTAINING PROTEIN"/>
    <property type="match status" value="1"/>
</dbReference>
<sequence>MDHFMSRRSTLAAALAAGVAGVAATGLPAAASTADSGRAREHRDPAAADPASAWELPTDRAAQEGDPEADEVIEELVRTDRMAVANQAFHDWTRNDQPVPDAAPPVLYDFLRRNAVLSAEERAAVDRLAHGDSIKLLQGNMEAITVTEAFGGLFAALADPLLAKSVWYAKYDLVMDIGRRFSRTMNTMWDSFGHNSWNPSGNALVTLVKLRLVHAAARHMGLAHGWNTARDGMPISQRLEVEELMYVGAYNLQLAAKYDFRPTRQQIDELLALVRVGGRLLGIQDAYNPRTLDQANQVLADAAANHRAPSDEGTKLAHNMLDWMDRKIFPGAGAVGASMVRMMDAHVADVLDIKPNPALDTPVATLAPYLYRPAYEVQQTFPLLAPIHAQMFKVASQMVAWYAVDFRDYDLQMPTR</sequence>
<keyword evidence="5" id="KW-1185">Reference proteome</keyword>
<gene>
    <name evidence="4" type="ORF">VM95_31525</name>
</gene>
<evidence type="ECO:0000259" key="3">
    <source>
        <dbReference type="Pfam" id="PF09995"/>
    </source>
</evidence>
<feature type="region of interest" description="Disordered" evidence="1">
    <location>
        <begin position="30"/>
        <end position="67"/>
    </location>
</feature>
<organism evidence="4 5">
    <name type="scientific">Streptomyces rubellomurinus (strain ATCC 31215)</name>
    <dbReference type="NCBI Taxonomy" id="359131"/>
    <lineage>
        <taxon>Bacteria</taxon>
        <taxon>Bacillati</taxon>
        <taxon>Actinomycetota</taxon>
        <taxon>Actinomycetes</taxon>
        <taxon>Kitasatosporales</taxon>
        <taxon>Streptomycetaceae</taxon>
        <taxon>Streptomyces</taxon>
    </lineage>
</organism>
<dbReference type="InterPro" id="IPR018713">
    <property type="entry name" value="MPAB/Lcp_cat_dom"/>
</dbReference>
<dbReference type="GO" id="GO:0016491">
    <property type="term" value="F:oxidoreductase activity"/>
    <property type="evidence" value="ECO:0007669"/>
    <property type="project" value="InterPro"/>
</dbReference>
<dbReference type="PANTHER" id="PTHR37539">
    <property type="entry name" value="SECRETED PROTEIN-RELATED"/>
    <property type="match status" value="1"/>
</dbReference>
<dbReference type="PATRIC" id="fig|359131.3.peg.7923"/>
<evidence type="ECO:0000256" key="1">
    <source>
        <dbReference type="SAM" id="MobiDB-lite"/>
    </source>
</evidence>